<dbReference type="OrthoDB" id="457670at2"/>
<feature type="transmembrane region" description="Helical" evidence="6">
    <location>
        <begin position="42"/>
        <end position="64"/>
    </location>
</feature>
<dbReference type="AlphaFoldDB" id="A0A3L8Q3J3"/>
<reference evidence="7 8" key="1">
    <citation type="submission" date="2018-09" db="EMBL/GenBank/DDBJ databases">
        <title>Phylogeny of the Shewanellaceae, and recommendation for two new genera, Pseudoshewanella and Parashewanella.</title>
        <authorList>
            <person name="Wang G."/>
        </authorList>
    </citation>
    <scope>NUCLEOTIDE SEQUENCE [LARGE SCALE GENOMIC DNA]</scope>
    <source>
        <strain evidence="7 8">C51</strain>
    </source>
</reference>
<evidence type="ECO:0000256" key="4">
    <source>
        <dbReference type="ARBA" id="ARBA00022989"/>
    </source>
</evidence>
<comment type="similarity">
    <text evidence="2 6">Belongs to the 4-toluene sulfonate uptake permease (TSUP) (TC 2.A.102) family.</text>
</comment>
<dbReference type="Pfam" id="PF01925">
    <property type="entry name" value="TauE"/>
    <property type="match status" value="1"/>
</dbReference>
<dbReference type="Proteomes" id="UP000281474">
    <property type="component" value="Unassembled WGS sequence"/>
</dbReference>
<feature type="transmembrane region" description="Helical" evidence="6">
    <location>
        <begin position="206"/>
        <end position="229"/>
    </location>
</feature>
<dbReference type="GO" id="GO:0005886">
    <property type="term" value="C:plasma membrane"/>
    <property type="evidence" value="ECO:0007669"/>
    <property type="project" value="UniProtKB-SubCell"/>
</dbReference>
<feature type="transmembrane region" description="Helical" evidence="6">
    <location>
        <begin position="131"/>
        <end position="163"/>
    </location>
</feature>
<evidence type="ECO:0000256" key="1">
    <source>
        <dbReference type="ARBA" id="ARBA00004141"/>
    </source>
</evidence>
<evidence type="ECO:0000313" key="8">
    <source>
        <dbReference type="Proteomes" id="UP000281474"/>
    </source>
</evidence>
<dbReference type="EMBL" id="QZEI01000001">
    <property type="protein sequence ID" value="RLV61703.1"/>
    <property type="molecule type" value="Genomic_DNA"/>
</dbReference>
<feature type="transmembrane region" description="Helical" evidence="6">
    <location>
        <begin position="170"/>
        <end position="194"/>
    </location>
</feature>
<name>A0A3L8Q3J3_9GAMM</name>
<keyword evidence="3 6" id="KW-0812">Transmembrane</keyword>
<keyword evidence="4 6" id="KW-1133">Transmembrane helix</keyword>
<keyword evidence="8" id="KW-1185">Reference proteome</keyword>
<dbReference type="PANTHER" id="PTHR43483:SF3">
    <property type="entry name" value="MEMBRANE TRANSPORTER PROTEIN HI_0806-RELATED"/>
    <property type="match status" value="1"/>
</dbReference>
<keyword evidence="5 6" id="KW-0472">Membrane</keyword>
<feature type="transmembrane region" description="Helical" evidence="6">
    <location>
        <begin position="6"/>
        <end position="30"/>
    </location>
</feature>
<comment type="caution">
    <text evidence="7">The sequence shown here is derived from an EMBL/GenBank/DDBJ whole genome shotgun (WGS) entry which is preliminary data.</text>
</comment>
<evidence type="ECO:0000313" key="7">
    <source>
        <dbReference type="EMBL" id="RLV61703.1"/>
    </source>
</evidence>
<evidence type="ECO:0000256" key="2">
    <source>
        <dbReference type="ARBA" id="ARBA00009142"/>
    </source>
</evidence>
<evidence type="ECO:0000256" key="5">
    <source>
        <dbReference type="ARBA" id="ARBA00023136"/>
    </source>
</evidence>
<evidence type="ECO:0000256" key="3">
    <source>
        <dbReference type="ARBA" id="ARBA00022692"/>
    </source>
</evidence>
<evidence type="ECO:0000256" key="6">
    <source>
        <dbReference type="RuleBase" id="RU363041"/>
    </source>
</evidence>
<feature type="transmembrane region" description="Helical" evidence="6">
    <location>
        <begin position="241"/>
        <end position="259"/>
    </location>
</feature>
<dbReference type="InterPro" id="IPR002781">
    <property type="entry name" value="TM_pro_TauE-like"/>
</dbReference>
<protein>
    <recommendedName>
        <fullName evidence="6">Probable membrane transporter protein</fullName>
    </recommendedName>
</protein>
<feature type="transmembrane region" description="Helical" evidence="6">
    <location>
        <begin position="76"/>
        <end position="95"/>
    </location>
</feature>
<accession>A0A3L8Q3J3</accession>
<organism evidence="7 8">
    <name type="scientific">Parashewanella curva</name>
    <dbReference type="NCBI Taxonomy" id="2338552"/>
    <lineage>
        <taxon>Bacteria</taxon>
        <taxon>Pseudomonadati</taxon>
        <taxon>Pseudomonadota</taxon>
        <taxon>Gammaproteobacteria</taxon>
        <taxon>Alteromonadales</taxon>
        <taxon>Shewanellaceae</taxon>
        <taxon>Parashewanella</taxon>
    </lineage>
</organism>
<comment type="subcellular location">
    <subcellularLocation>
        <location evidence="6">Cell membrane</location>
        <topology evidence="6">Multi-pass membrane protein</topology>
    </subcellularLocation>
    <subcellularLocation>
        <location evidence="1">Membrane</location>
        <topology evidence="1">Multi-pass membrane protein</topology>
    </subcellularLocation>
</comment>
<keyword evidence="6" id="KW-1003">Cell membrane</keyword>
<proteinExistence type="inferred from homology"/>
<gene>
    <name evidence="7" type="ORF">D5018_00875</name>
</gene>
<dbReference type="PANTHER" id="PTHR43483">
    <property type="entry name" value="MEMBRANE TRANSPORTER PROTEIN HI_0806-RELATED"/>
    <property type="match status" value="1"/>
</dbReference>
<sequence length="260" mass="27066">MALGSVVGFMAGLLGIGGGLIVVPALFYLLPKLGVNADYVPLIAIATSLANMVLTTFSSVAAHHRRQNLDWNVAKVLVPGIFIGAMLSGSVASYIPAEAMKQFFAVFVILMAINMAKPIKAEANVRSLPSVPVLFVLMVVIAILCGLLGIGGGVIIVPLLCYFGQKMQRAVGLSSMAGFCVALAGSIGYIIAGWNVPDLPSGTMGYIYTPALIGIALTSTLVAPLGVKAAMTWPTPTLKKVFAVFLFFVGIELVISSFSG</sequence>